<protein>
    <submittedName>
        <fullName evidence="1">Uncharacterized protein</fullName>
    </submittedName>
</protein>
<gene>
    <name evidence="1" type="ORF">AWB69_05276</name>
</gene>
<evidence type="ECO:0000313" key="1">
    <source>
        <dbReference type="EMBL" id="SAL51485.1"/>
    </source>
</evidence>
<sequence length="81" mass="9048">MPIISYPSGRPRFGSVALKKLPASTRQDTTRSQPFPVGAIEHQSRSGLSRLDTPHLLDARQPASIALDFIIQLYTFVYINH</sequence>
<evidence type="ECO:0000313" key="2">
    <source>
        <dbReference type="Proteomes" id="UP000054683"/>
    </source>
</evidence>
<name>A0A158I4E4_9BURK</name>
<proteinExistence type="predicted"/>
<reference evidence="1 2" key="1">
    <citation type="submission" date="2016-01" db="EMBL/GenBank/DDBJ databases">
        <authorList>
            <person name="Oliw E.H."/>
        </authorList>
    </citation>
    <scope>NUCLEOTIDE SEQUENCE [LARGE SCALE GENOMIC DNA]</scope>
    <source>
        <strain evidence="1">LMG 27134</strain>
    </source>
</reference>
<organism evidence="1 2">
    <name type="scientific">Caballeronia udeis</name>
    <dbReference type="NCBI Taxonomy" id="1232866"/>
    <lineage>
        <taxon>Bacteria</taxon>
        <taxon>Pseudomonadati</taxon>
        <taxon>Pseudomonadota</taxon>
        <taxon>Betaproteobacteria</taxon>
        <taxon>Burkholderiales</taxon>
        <taxon>Burkholderiaceae</taxon>
        <taxon>Caballeronia</taxon>
    </lineage>
</organism>
<accession>A0A158I4E4</accession>
<dbReference type="Proteomes" id="UP000054683">
    <property type="component" value="Unassembled WGS sequence"/>
</dbReference>
<dbReference type="EMBL" id="FCOK02000041">
    <property type="protein sequence ID" value="SAL51485.1"/>
    <property type="molecule type" value="Genomic_DNA"/>
</dbReference>
<dbReference type="AlphaFoldDB" id="A0A158I4E4"/>